<dbReference type="SMART" id="SM00369">
    <property type="entry name" value="LRR_TYP"/>
    <property type="match status" value="4"/>
</dbReference>
<dbReference type="RefSeq" id="XP_022669532.1">
    <property type="nucleotide sequence ID" value="XM_022813797.1"/>
</dbReference>
<dbReference type="Proteomes" id="UP000594260">
    <property type="component" value="Unplaced"/>
</dbReference>
<feature type="compositionally biased region" description="Gly residues" evidence="3">
    <location>
        <begin position="176"/>
        <end position="198"/>
    </location>
</feature>
<organism evidence="4 5">
    <name type="scientific">Varroa destructor</name>
    <name type="common">Honeybee mite</name>
    <dbReference type="NCBI Taxonomy" id="109461"/>
    <lineage>
        <taxon>Eukaryota</taxon>
        <taxon>Metazoa</taxon>
        <taxon>Ecdysozoa</taxon>
        <taxon>Arthropoda</taxon>
        <taxon>Chelicerata</taxon>
        <taxon>Arachnida</taxon>
        <taxon>Acari</taxon>
        <taxon>Parasitiformes</taxon>
        <taxon>Mesostigmata</taxon>
        <taxon>Gamasina</taxon>
        <taxon>Dermanyssoidea</taxon>
        <taxon>Varroidae</taxon>
        <taxon>Varroa</taxon>
    </lineage>
</organism>
<protein>
    <submittedName>
        <fullName evidence="4">Uncharacterized protein</fullName>
    </submittedName>
</protein>
<feature type="region of interest" description="Disordered" evidence="3">
    <location>
        <begin position="1"/>
        <end position="28"/>
    </location>
</feature>
<dbReference type="RefSeq" id="XP_022669534.1">
    <property type="nucleotide sequence ID" value="XM_022813799.1"/>
</dbReference>
<feature type="region of interest" description="Disordered" evidence="3">
    <location>
        <begin position="319"/>
        <end position="340"/>
    </location>
</feature>
<dbReference type="InterPro" id="IPR003591">
    <property type="entry name" value="Leu-rich_rpt_typical-subtyp"/>
</dbReference>
<dbReference type="InParanoid" id="A0A7M7KND0"/>
<dbReference type="EnsemblMetazoa" id="XM_022813797">
    <property type="protein sequence ID" value="XP_022669532"/>
    <property type="gene ID" value="LOC111253802"/>
</dbReference>
<dbReference type="InterPro" id="IPR032675">
    <property type="entry name" value="LRR_dom_sf"/>
</dbReference>
<dbReference type="AlphaFoldDB" id="A0A7M7KND0"/>
<dbReference type="Pfam" id="PF14580">
    <property type="entry name" value="LRR_9"/>
    <property type="match status" value="1"/>
</dbReference>
<dbReference type="SMART" id="SM00365">
    <property type="entry name" value="LRR_SD22"/>
    <property type="match status" value="3"/>
</dbReference>
<evidence type="ECO:0000256" key="1">
    <source>
        <dbReference type="ARBA" id="ARBA00022614"/>
    </source>
</evidence>
<dbReference type="RefSeq" id="XP_022669533.1">
    <property type="nucleotide sequence ID" value="XM_022813798.1"/>
</dbReference>
<sequence length="999" mass="107253">MMAAHKETSSFPQQPALASLPSSSSTPSIPSIAAAVCTNSIANYSAAEAASCTPLQKPQQRYQLQRNRHQLCRLNTAGDTAEAAIEASNRGQQQAAGAVAIGGTKSAAIARGASPAAGDKDPAGDSHSYIDDASSITINTNTSSSSSSSSTVSETASQHHPICCGSNPSYCRGDSGSSGGDSSGGGAGGSGASCGGSTGAPCHTSTTTSSTTQLYYGGPSQRFQTTAAVVTAAGGSAAAYGPHPLAAVPSSVSSHNFRHFQQEHPRSAPAKPTVLNLSIASPATSSSSHRKFIKVYTTAGSSRAWARTPSPVKSFCTPLGTPDLDDRGGNNGTISANEPRSKSARTFYSSKCPSSPIKVRSAILQIVKLPDGTEEAVVKRTPEEKHRSPYTLSLNRCNLHQCPAILDECGLQVICYRYNHIVEIDNMSQMKMLYALDLTANHINRLTNLYTFTNLKVLVVAQNRLTSLEGIECLESLEILDASANQLRALPESAQLSRLHTLNIAENRVANLKNVWHFPSLVEINAKRNLIKQLGGVEFLDRLHKLFLSCNQIESLDALGPLSECTELCELTLNGCPVAQLPNYRHHVIANVGNIKYFDYKPVLDEEKRSIRSALRREEQRRIFVEKMEFFEKTVSRVRLSCKNWWTALEPNRMLDEVEQARRCGIGVFVHSEAEMRCEVVMPTPGGGGGSGEPHAQTTPTTNHSTPLSATSRASSGTRYSCDRATILEELTHRICDLAAFQLLHVDNEYEKLSLWGPAALLSALVSPVVLYDRVQTLVLHCSLLTSGDTLFSLLQVLPNLTELLIEDCALRTLGDLAIVCNAISKSADQNKLCSLMVSDTVTRSCHSANLLAIRCLPQRVITFNSNVKSMPSLAVKPLRSIDGNNSANGHNNNIGRNARYLPPAVMGLFLDKVAESQREAALRCFPSQPHLHLPLLLTTAPMTNKSDMSSNTTTPTATSGASKEIYGEGATMLAACVTRTQALYNASILLESMLIMSP</sequence>
<keyword evidence="2" id="KW-0677">Repeat</keyword>
<evidence type="ECO:0000313" key="5">
    <source>
        <dbReference type="Proteomes" id="UP000594260"/>
    </source>
</evidence>
<dbReference type="PROSITE" id="PS51450">
    <property type="entry name" value="LRR"/>
    <property type="match status" value="3"/>
</dbReference>
<reference evidence="4" key="1">
    <citation type="submission" date="2021-01" db="UniProtKB">
        <authorList>
            <consortium name="EnsemblMetazoa"/>
        </authorList>
    </citation>
    <scope>IDENTIFICATION</scope>
</reference>
<dbReference type="KEGG" id="vde:111253802"/>
<accession>A0A7M7KND0</accession>
<dbReference type="InterPro" id="IPR001611">
    <property type="entry name" value="Leu-rich_rpt"/>
</dbReference>
<dbReference type="GeneID" id="111253802"/>
<dbReference type="SUPFAM" id="SSF52058">
    <property type="entry name" value="L domain-like"/>
    <property type="match status" value="1"/>
</dbReference>
<keyword evidence="5" id="KW-1185">Reference proteome</keyword>
<dbReference type="OrthoDB" id="6425434at2759"/>
<feature type="compositionally biased region" description="Basic and acidic residues" evidence="3">
    <location>
        <begin position="118"/>
        <end position="130"/>
    </location>
</feature>
<feature type="region of interest" description="Disordered" evidence="3">
    <location>
        <begin position="112"/>
        <end position="131"/>
    </location>
</feature>
<dbReference type="EnsemblMetazoa" id="XM_022813799">
    <property type="protein sequence ID" value="XP_022669534"/>
    <property type="gene ID" value="LOC111253802"/>
</dbReference>
<dbReference type="GO" id="GO:0005737">
    <property type="term" value="C:cytoplasm"/>
    <property type="evidence" value="ECO:0007669"/>
    <property type="project" value="TreeGrafter"/>
</dbReference>
<evidence type="ECO:0000313" key="4">
    <source>
        <dbReference type="EnsemblMetazoa" id="XP_022669534"/>
    </source>
</evidence>
<feature type="region of interest" description="Disordered" evidence="3">
    <location>
        <begin position="174"/>
        <end position="211"/>
    </location>
</feature>
<evidence type="ECO:0000256" key="2">
    <source>
        <dbReference type="ARBA" id="ARBA00022737"/>
    </source>
</evidence>
<evidence type="ECO:0000256" key="3">
    <source>
        <dbReference type="SAM" id="MobiDB-lite"/>
    </source>
</evidence>
<dbReference type="Gene3D" id="3.80.10.10">
    <property type="entry name" value="Ribonuclease Inhibitor"/>
    <property type="match status" value="2"/>
</dbReference>
<dbReference type="EnsemblMetazoa" id="XM_022813798">
    <property type="protein sequence ID" value="XP_022669533"/>
    <property type="gene ID" value="LOC111253802"/>
</dbReference>
<dbReference type="PANTHER" id="PTHR15454:SF56">
    <property type="entry name" value="PROTEIN PHOSPHATASE 1 REGULATORY SUBUNIT 7-RELATED"/>
    <property type="match status" value="1"/>
</dbReference>
<dbReference type="PANTHER" id="PTHR15454">
    <property type="entry name" value="NISCHARIN RELATED"/>
    <property type="match status" value="1"/>
</dbReference>
<proteinExistence type="predicted"/>
<feature type="compositionally biased region" description="Low complexity" evidence="3">
    <location>
        <begin position="12"/>
        <end position="28"/>
    </location>
</feature>
<feature type="region of interest" description="Disordered" evidence="3">
    <location>
        <begin position="943"/>
        <end position="962"/>
    </location>
</feature>
<feature type="region of interest" description="Disordered" evidence="3">
    <location>
        <begin position="683"/>
        <end position="716"/>
    </location>
</feature>
<name>A0A7M7KND0_VARDE</name>
<feature type="compositionally biased region" description="Polar residues" evidence="3">
    <location>
        <begin position="696"/>
        <end position="716"/>
    </location>
</feature>
<keyword evidence="1" id="KW-0433">Leucine-rich repeat</keyword>